<gene>
    <name evidence="5 8" type="primary">nuoN</name>
    <name evidence="8" type="ORF">SM124_08710</name>
</gene>
<feature type="transmembrane region" description="Helical" evidence="5">
    <location>
        <begin position="251"/>
        <end position="273"/>
    </location>
</feature>
<keyword evidence="5" id="KW-1278">Translocase</keyword>
<evidence type="ECO:0000256" key="3">
    <source>
        <dbReference type="ARBA" id="ARBA00022989"/>
    </source>
</evidence>
<feature type="transmembrane region" description="Helical" evidence="5">
    <location>
        <begin position="12"/>
        <end position="30"/>
    </location>
</feature>
<feature type="transmembrane region" description="Helical" evidence="5">
    <location>
        <begin position="135"/>
        <end position="154"/>
    </location>
</feature>
<evidence type="ECO:0000259" key="7">
    <source>
        <dbReference type="Pfam" id="PF00361"/>
    </source>
</evidence>
<keyword evidence="5" id="KW-0813">Transport</keyword>
<feature type="transmembrane region" description="Helical" evidence="5">
    <location>
        <begin position="210"/>
        <end position="230"/>
    </location>
</feature>
<feature type="transmembrane region" description="Helical" evidence="5">
    <location>
        <begin position="113"/>
        <end position="129"/>
    </location>
</feature>
<keyword evidence="4 5" id="KW-0472">Membrane</keyword>
<comment type="function">
    <text evidence="5">NDH-1 shuttles electrons from NADH, via FMN and iron-sulfur (Fe-S) centers, to quinones in the respiratory chain. The immediate electron acceptor for the enzyme in this species is believed to be a menaquinone. Couples the redox reaction to proton translocation (for every two electrons transferred, four hydrogen ions are translocated across the cytoplasmic membrane), and thus conserves the redox energy in a proton gradient.</text>
</comment>
<feature type="transmembrane region" description="Helical" evidence="5">
    <location>
        <begin position="387"/>
        <end position="409"/>
    </location>
</feature>
<evidence type="ECO:0000256" key="4">
    <source>
        <dbReference type="ARBA" id="ARBA00023136"/>
    </source>
</evidence>
<feature type="domain" description="NADH:quinone oxidoreductase/Mrp antiporter transmembrane" evidence="7">
    <location>
        <begin position="131"/>
        <end position="430"/>
    </location>
</feature>
<dbReference type="Pfam" id="PF00361">
    <property type="entry name" value="Proton_antipo_M"/>
    <property type="match status" value="1"/>
</dbReference>
<dbReference type="PANTHER" id="PTHR22773">
    <property type="entry name" value="NADH DEHYDROGENASE"/>
    <property type="match status" value="1"/>
</dbReference>
<reference evidence="8 9" key="1">
    <citation type="submission" date="2023-11" db="EMBL/GenBank/DDBJ databases">
        <title>Bacillus jintuensis, isolated from a mudflat on the Beibu Gulf coast.</title>
        <authorList>
            <person name="Li M."/>
        </authorList>
    </citation>
    <scope>NUCLEOTIDE SEQUENCE [LARGE SCALE GENOMIC DNA]</scope>
    <source>
        <strain evidence="8 9">31A1R</strain>
    </source>
</reference>
<comment type="caution">
    <text evidence="8">The sequence shown here is derived from an EMBL/GenBank/DDBJ whole genome shotgun (WGS) entry which is preliminary data.</text>
</comment>
<dbReference type="EC" id="7.1.1.-" evidence="5"/>
<sequence>MDLETLLSFKWGIMGPEFIILGVATILSLLDLFMPKKMDRKVLGWFAFGGIILAIISLISLVDLPVNSILYDTFRLDGFAKAFKLLLLIGAALVMLLAISYEPKEGLKEYKGEFYYLFMAALLGAMIMSSSGDLITLFVGLELLSVSSYILAGLRKKHLPSNESAMKYVINGGISTAITLFGMSYLYGLTGTTNLKGMANVLSAAFDTQQIYLLGLSFLMVLVGLSFKLASVPFHMWAPDVYEGAPTPVTAFLSVVSKTAGFIILLRVLIYIFANTPADSLRTEPMLVSMQDYLSFLAAATMIIGNVIALKQRNIKRLFAYSSIAHAGYLLVAISTLSMVMFDTLWFYLGAYLFMNLGAFAIIQIITQKSDKEDISQFAGLYKRSPILAVGMGIFILSLAGIPGTAGFIGKLNIFIGALVTEPAHYVLASILIATTVVSYFYYFGILTQMFFRPAATDEKLSVPIGVSIVIGLCLLATILFGVLPNIAFDFLHNNFGGFMDFFQ</sequence>
<proteinExistence type="inferred from homology"/>
<dbReference type="RefSeq" id="WP_322446120.1">
    <property type="nucleotide sequence ID" value="NZ_JAXOFX010000004.1"/>
</dbReference>
<keyword evidence="5" id="KW-0874">Quinone</keyword>
<feature type="transmembrane region" description="Helical" evidence="5">
    <location>
        <begin position="465"/>
        <end position="489"/>
    </location>
</feature>
<feature type="transmembrane region" description="Helical" evidence="5">
    <location>
        <begin position="318"/>
        <end position="339"/>
    </location>
</feature>
<keyword evidence="8" id="KW-0560">Oxidoreductase</keyword>
<dbReference type="GO" id="GO:0050136">
    <property type="term" value="F:NADH dehydrogenase (quinone) (non-electrogenic) activity"/>
    <property type="evidence" value="ECO:0007669"/>
    <property type="project" value="UniProtKB-EC"/>
</dbReference>
<dbReference type="HAMAP" id="MF_00445">
    <property type="entry name" value="NDH1_NuoN_1"/>
    <property type="match status" value="1"/>
</dbReference>
<protein>
    <recommendedName>
        <fullName evidence="5">NADH-quinone oxidoreductase subunit N</fullName>
        <ecNumber evidence="5">7.1.1.-</ecNumber>
    </recommendedName>
    <alternativeName>
        <fullName evidence="5">NADH dehydrogenase I subunit N</fullName>
    </alternativeName>
    <alternativeName>
        <fullName evidence="5">NDH-1 subunit N</fullName>
    </alternativeName>
</protein>
<comment type="catalytic activity">
    <reaction evidence="5">
        <text>a quinone + NADH + 5 H(+)(in) = a quinol + NAD(+) + 4 H(+)(out)</text>
        <dbReference type="Rhea" id="RHEA:57888"/>
        <dbReference type="ChEBI" id="CHEBI:15378"/>
        <dbReference type="ChEBI" id="CHEBI:24646"/>
        <dbReference type="ChEBI" id="CHEBI:57540"/>
        <dbReference type="ChEBI" id="CHEBI:57945"/>
        <dbReference type="ChEBI" id="CHEBI:132124"/>
    </reaction>
</comment>
<feature type="transmembrane region" description="Helical" evidence="5">
    <location>
        <begin position="345"/>
        <end position="366"/>
    </location>
</feature>
<feature type="transmembrane region" description="Helical" evidence="5">
    <location>
        <begin position="293"/>
        <end position="311"/>
    </location>
</feature>
<comment type="similarity">
    <text evidence="5">Belongs to the complex I subunit 2 family.</text>
</comment>
<evidence type="ECO:0000256" key="1">
    <source>
        <dbReference type="ARBA" id="ARBA00004651"/>
    </source>
</evidence>
<feature type="transmembrane region" description="Helical" evidence="5">
    <location>
        <begin position="424"/>
        <end position="444"/>
    </location>
</feature>
<keyword evidence="9" id="KW-1185">Reference proteome</keyword>
<evidence type="ECO:0000313" key="8">
    <source>
        <dbReference type="EMBL" id="MDZ5471828.1"/>
    </source>
</evidence>
<comment type="subunit">
    <text evidence="5">NDH-1 is composed of 14 different subunits. Subunits NuoA, H, J, K, L, M, N constitute the membrane sector of the complex.</text>
</comment>
<organism evidence="8 9">
    <name type="scientific">Robertmurraya mangrovi</name>
    <dbReference type="NCBI Taxonomy" id="3098077"/>
    <lineage>
        <taxon>Bacteria</taxon>
        <taxon>Bacillati</taxon>
        <taxon>Bacillota</taxon>
        <taxon>Bacilli</taxon>
        <taxon>Bacillales</taxon>
        <taxon>Bacillaceae</taxon>
        <taxon>Robertmurraya</taxon>
    </lineage>
</organism>
<dbReference type="Proteomes" id="UP001290455">
    <property type="component" value="Unassembled WGS sequence"/>
</dbReference>
<name>A0ABU5IXC9_9BACI</name>
<feature type="transmembrane region" description="Helical" evidence="5">
    <location>
        <begin position="166"/>
        <end position="190"/>
    </location>
</feature>
<accession>A0ABU5IXC9</accession>
<keyword evidence="5" id="KW-1003">Cell membrane</keyword>
<dbReference type="EMBL" id="JAXOFX010000004">
    <property type="protein sequence ID" value="MDZ5471828.1"/>
    <property type="molecule type" value="Genomic_DNA"/>
</dbReference>
<dbReference type="NCBIfam" id="NF004446">
    <property type="entry name" value="PRK05777.2-4"/>
    <property type="match status" value="1"/>
</dbReference>
<dbReference type="NCBIfam" id="NF004443">
    <property type="entry name" value="PRK05777.2-1"/>
    <property type="match status" value="1"/>
</dbReference>
<keyword evidence="5" id="KW-0520">NAD</keyword>
<feature type="transmembrane region" description="Helical" evidence="5">
    <location>
        <begin position="82"/>
        <end position="101"/>
    </location>
</feature>
<evidence type="ECO:0000313" key="9">
    <source>
        <dbReference type="Proteomes" id="UP001290455"/>
    </source>
</evidence>
<dbReference type="InterPro" id="IPR010096">
    <property type="entry name" value="NADH-Q_OxRdtase_suN/2"/>
</dbReference>
<keyword evidence="3 5" id="KW-1133">Transmembrane helix</keyword>
<dbReference type="InterPro" id="IPR001750">
    <property type="entry name" value="ND/Mrp_TM"/>
</dbReference>
<feature type="transmembrane region" description="Helical" evidence="5">
    <location>
        <begin position="42"/>
        <end position="62"/>
    </location>
</feature>
<evidence type="ECO:0000256" key="2">
    <source>
        <dbReference type="ARBA" id="ARBA00022692"/>
    </source>
</evidence>
<keyword evidence="2 5" id="KW-0812">Transmembrane</keyword>
<dbReference type="NCBIfam" id="TIGR01770">
    <property type="entry name" value="NDH_I_N"/>
    <property type="match status" value="1"/>
</dbReference>
<evidence type="ECO:0000256" key="5">
    <source>
        <dbReference type="HAMAP-Rule" id="MF_00445"/>
    </source>
</evidence>
<comment type="subcellular location">
    <subcellularLocation>
        <location evidence="1 5">Cell membrane</location>
        <topology evidence="1 5">Multi-pass membrane protein</topology>
    </subcellularLocation>
    <subcellularLocation>
        <location evidence="6">Membrane</location>
        <topology evidence="6">Multi-pass membrane protein</topology>
    </subcellularLocation>
</comment>
<evidence type="ECO:0000256" key="6">
    <source>
        <dbReference type="RuleBase" id="RU000320"/>
    </source>
</evidence>